<dbReference type="OrthoDB" id="2147163at2759"/>
<dbReference type="SUPFAM" id="SSF53474">
    <property type="entry name" value="alpha/beta-Hydrolases"/>
    <property type="match status" value="1"/>
</dbReference>
<accession>A0A4S4MQA9</accession>
<dbReference type="GO" id="GO:0016787">
    <property type="term" value="F:hydrolase activity"/>
    <property type="evidence" value="ECO:0007669"/>
    <property type="project" value="InterPro"/>
</dbReference>
<reference evidence="2 3" key="1">
    <citation type="submission" date="2019-02" db="EMBL/GenBank/DDBJ databases">
        <title>Genome sequencing of the rare red list fungi Antrodiella citrinella (Flaviporus citrinellus).</title>
        <authorList>
            <person name="Buettner E."/>
            <person name="Kellner H."/>
        </authorList>
    </citation>
    <scope>NUCLEOTIDE SEQUENCE [LARGE SCALE GENOMIC DNA]</scope>
    <source>
        <strain evidence="2 3">DSM 108506</strain>
    </source>
</reference>
<evidence type="ECO:0000259" key="1">
    <source>
        <dbReference type="Pfam" id="PF01738"/>
    </source>
</evidence>
<dbReference type="Proteomes" id="UP000308730">
    <property type="component" value="Unassembled WGS sequence"/>
</dbReference>
<evidence type="ECO:0000313" key="2">
    <source>
        <dbReference type="EMBL" id="THH28286.1"/>
    </source>
</evidence>
<dbReference type="InterPro" id="IPR002925">
    <property type="entry name" value="Dienelactn_hydro"/>
</dbReference>
<dbReference type="Gene3D" id="3.40.50.1820">
    <property type="entry name" value="alpha/beta hydrolase"/>
    <property type="match status" value="1"/>
</dbReference>
<protein>
    <recommendedName>
        <fullName evidence="1">Dienelactone hydrolase domain-containing protein</fullName>
    </recommendedName>
</protein>
<feature type="domain" description="Dienelactone hydrolase" evidence="1">
    <location>
        <begin position="37"/>
        <end position="252"/>
    </location>
</feature>
<name>A0A4S4MQA9_9APHY</name>
<evidence type="ECO:0000313" key="3">
    <source>
        <dbReference type="Proteomes" id="UP000308730"/>
    </source>
</evidence>
<comment type="caution">
    <text evidence="2">The sequence shown here is derived from an EMBL/GenBank/DDBJ whole genome shotgun (WGS) entry which is preliminary data.</text>
</comment>
<gene>
    <name evidence="2" type="ORF">EUX98_g5909</name>
</gene>
<sequence>MSTAIHNTNQACCTRPPVVSNYTPKGSFISFGGFKKVYVTGPQRGDTVLVCVYDIFGFKPQTQQGADILAAQLNVQVLMPDFFEDGAVWLLSQYPPKTDEQKANIQKFFGGIANPPVNAEKLFKFGKALKEVGVKKVGCYGFCWGGKVVMLAGARTDTPFDAVSLVHPAMLDAKDAENLNLPLGLYLSKEESEEEFHKMVNIMQKKPFAAKNDSRIFESFHGFAAARSNLDDPDNKEKYADLYQTLEKYFKNNGLSV</sequence>
<proteinExistence type="predicted"/>
<dbReference type="PANTHER" id="PTHR47668:SF1">
    <property type="entry name" value="DIENELACTONE HYDROLASE DOMAIN-CONTAINING PROTEIN-RELATED"/>
    <property type="match status" value="1"/>
</dbReference>
<dbReference type="PANTHER" id="PTHR47668">
    <property type="entry name" value="DIENELACTONE HYDROLASE FAMILY PROTEIN (AFU_ORTHOLOGUE AFUA_6G01940)"/>
    <property type="match status" value="1"/>
</dbReference>
<keyword evidence="3" id="KW-1185">Reference proteome</keyword>
<dbReference type="InterPro" id="IPR029058">
    <property type="entry name" value="AB_hydrolase_fold"/>
</dbReference>
<organism evidence="2 3">
    <name type="scientific">Antrodiella citrinella</name>
    <dbReference type="NCBI Taxonomy" id="2447956"/>
    <lineage>
        <taxon>Eukaryota</taxon>
        <taxon>Fungi</taxon>
        <taxon>Dikarya</taxon>
        <taxon>Basidiomycota</taxon>
        <taxon>Agaricomycotina</taxon>
        <taxon>Agaricomycetes</taxon>
        <taxon>Polyporales</taxon>
        <taxon>Steccherinaceae</taxon>
        <taxon>Antrodiella</taxon>
    </lineage>
</organism>
<dbReference type="AlphaFoldDB" id="A0A4S4MQA9"/>
<dbReference type="EMBL" id="SGPM01000189">
    <property type="protein sequence ID" value="THH28286.1"/>
    <property type="molecule type" value="Genomic_DNA"/>
</dbReference>
<dbReference type="Pfam" id="PF01738">
    <property type="entry name" value="DLH"/>
    <property type="match status" value="1"/>
</dbReference>